<feature type="non-terminal residue" evidence="4">
    <location>
        <position position="1"/>
    </location>
</feature>
<feature type="transmembrane region" description="Helical" evidence="3">
    <location>
        <begin position="178"/>
        <end position="199"/>
    </location>
</feature>
<feature type="compositionally biased region" description="Pro residues" evidence="2">
    <location>
        <begin position="35"/>
        <end position="44"/>
    </location>
</feature>
<feature type="coiled-coil region" evidence="1">
    <location>
        <begin position="360"/>
        <end position="387"/>
    </location>
</feature>
<keyword evidence="3" id="KW-1133">Transmembrane helix</keyword>
<sequence>MDGSGAEEAELPGAEEAELPGAGSVGPGASVDTPPSSPPNPPPADLDVEPRFGGWPSLEDWDNYLTMEEENLELYKQLFEEILEERKRHVEKRTLQLEEEKRQTDKKEEEDRARLDQKKAELDRREEELDRQERELKIQVEALNKFLAMEKEQLQKPLLVQPDHNNNMDYNAWDLTPIVWVLPVVGGLAFLAQMCTQFPLVYLKYIVVAFAVLWGLGSVVLSFRIFERFRGQNTLGHYAARLAFLCFTLLGLYALYVVTVHLDAVVGTSVDKDVRVDDKDIIAMTTPKEHVHLKSSDGFVATCKHDTLSLRRLDSVSPDGRRRRGGGRDPRHVDSPPSSPRNPPPSDLAVEERFGGWPSLEDWDAYLTREEEKLEQKNRQLEEECRADWAKLEADFERKRRFEQHLDERWSKLQEETVQLAQEKWQIEKKMEEDRARWDQVEAELQRREDEVDRRGRDLDIQKETLNKFLAMQKEQLQKPLLVQPDHDNNMKCDAWDLSPIVRVLAVVSGLAFPVQMCNLFPLVYLKHIVVAFAALWAMGSVVLSFRIFEIFRGHNSLGHHAARLAFLCFTHIGLYALYLVSVHLDDISRASQS</sequence>
<feature type="coiled-coil region" evidence="1">
    <location>
        <begin position="65"/>
        <end position="142"/>
    </location>
</feature>
<evidence type="ECO:0000256" key="1">
    <source>
        <dbReference type="SAM" id="Coils"/>
    </source>
</evidence>
<feature type="transmembrane region" description="Helical" evidence="3">
    <location>
        <begin position="529"/>
        <end position="549"/>
    </location>
</feature>
<dbReference type="EMBL" id="RWGY01000007">
    <property type="protein sequence ID" value="TVU41537.1"/>
    <property type="molecule type" value="Genomic_DNA"/>
</dbReference>
<feature type="coiled-coil region" evidence="1">
    <location>
        <begin position="413"/>
        <end position="451"/>
    </location>
</feature>
<protein>
    <submittedName>
        <fullName evidence="4">Uncharacterized protein</fullName>
    </submittedName>
</protein>
<keyword evidence="3" id="KW-0472">Membrane</keyword>
<feature type="transmembrane region" description="Helical" evidence="3">
    <location>
        <begin position="205"/>
        <end position="226"/>
    </location>
</feature>
<gene>
    <name evidence="4" type="ORF">EJB05_15065</name>
</gene>
<evidence type="ECO:0000256" key="2">
    <source>
        <dbReference type="SAM" id="MobiDB-lite"/>
    </source>
</evidence>
<evidence type="ECO:0000313" key="5">
    <source>
        <dbReference type="Proteomes" id="UP000324897"/>
    </source>
</evidence>
<feature type="compositionally biased region" description="Acidic residues" evidence="2">
    <location>
        <begin position="1"/>
        <end position="18"/>
    </location>
</feature>
<organism evidence="4 5">
    <name type="scientific">Eragrostis curvula</name>
    <name type="common">weeping love grass</name>
    <dbReference type="NCBI Taxonomy" id="38414"/>
    <lineage>
        <taxon>Eukaryota</taxon>
        <taxon>Viridiplantae</taxon>
        <taxon>Streptophyta</taxon>
        <taxon>Embryophyta</taxon>
        <taxon>Tracheophyta</taxon>
        <taxon>Spermatophyta</taxon>
        <taxon>Magnoliopsida</taxon>
        <taxon>Liliopsida</taxon>
        <taxon>Poales</taxon>
        <taxon>Poaceae</taxon>
        <taxon>PACMAD clade</taxon>
        <taxon>Chloridoideae</taxon>
        <taxon>Eragrostideae</taxon>
        <taxon>Eragrostidinae</taxon>
        <taxon>Eragrostis</taxon>
    </lineage>
</organism>
<accession>A0A5J9W0V0</accession>
<keyword evidence="3" id="KW-0812">Transmembrane</keyword>
<feature type="region of interest" description="Disordered" evidence="2">
    <location>
        <begin position="1"/>
        <end position="59"/>
    </location>
</feature>
<dbReference type="Gramene" id="TVU41537">
    <property type="protein sequence ID" value="TVU41537"/>
    <property type="gene ID" value="EJB05_15065"/>
</dbReference>
<feature type="region of interest" description="Disordered" evidence="2">
    <location>
        <begin position="315"/>
        <end position="351"/>
    </location>
</feature>
<comment type="caution">
    <text evidence="4">The sequence shown here is derived from an EMBL/GenBank/DDBJ whole genome shotgun (WGS) entry which is preliminary data.</text>
</comment>
<feature type="transmembrane region" description="Helical" evidence="3">
    <location>
        <begin position="238"/>
        <end position="258"/>
    </location>
</feature>
<name>A0A5J9W0V0_9POAL</name>
<feature type="transmembrane region" description="Helical" evidence="3">
    <location>
        <begin position="561"/>
        <end position="581"/>
    </location>
</feature>
<feature type="compositionally biased region" description="Pro residues" evidence="2">
    <location>
        <begin position="337"/>
        <end position="346"/>
    </location>
</feature>
<keyword evidence="1" id="KW-0175">Coiled coil</keyword>
<dbReference type="Proteomes" id="UP000324897">
    <property type="component" value="Chromosome 4"/>
</dbReference>
<keyword evidence="5" id="KW-1185">Reference proteome</keyword>
<feature type="transmembrane region" description="Helical" evidence="3">
    <location>
        <begin position="501"/>
        <end position="522"/>
    </location>
</feature>
<reference evidence="4 5" key="1">
    <citation type="journal article" date="2019" name="Sci. Rep.">
        <title>A high-quality genome of Eragrostis curvula grass provides insights into Poaceae evolution and supports new strategies to enhance forage quality.</title>
        <authorList>
            <person name="Carballo J."/>
            <person name="Santos B.A.C.M."/>
            <person name="Zappacosta D."/>
            <person name="Garbus I."/>
            <person name="Selva J.P."/>
            <person name="Gallo C.A."/>
            <person name="Diaz A."/>
            <person name="Albertini E."/>
            <person name="Caccamo M."/>
            <person name="Echenique V."/>
        </authorList>
    </citation>
    <scope>NUCLEOTIDE SEQUENCE [LARGE SCALE GENOMIC DNA]</scope>
    <source>
        <strain evidence="5">cv. Victoria</strain>
        <tissue evidence="4">Leaf</tissue>
    </source>
</reference>
<evidence type="ECO:0000313" key="4">
    <source>
        <dbReference type="EMBL" id="TVU41537.1"/>
    </source>
</evidence>
<proteinExistence type="predicted"/>
<dbReference type="AlphaFoldDB" id="A0A5J9W0V0"/>
<evidence type="ECO:0000256" key="3">
    <source>
        <dbReference type="SAM" id="Phobius"/>
    </source>
</evidence>